<evidence type="ECO:0000313" key="4">
    <source>
        <dbReference type="EMBL" id="GMF35943.1"/>
    </source>
</evidence>
<feature type="signal peptide" evidence="2">
    <location>
        <begin position="1"/>
        <end position="19"/>
    </location>
</feature>
<keyword evidence="1" id="KW-1133">Transmembrane helix</keyword>
<dbReference type="InterPro" id="IPR008271">
    <property type="entry name" value="Ser/Thr_kinase_AS"/>
</dbReference>
<protein>
    <submittedName>
        <fullName evidence="4">Unnamed protein product</fullName>
    </submittedName>
</protein>
<gene>
    <name evidence="4" type="ORF">Pfra01_000965400</name>
</gene>
<feature type="domain" description="Protein kinase" evidence="3">
    <location>
        <begin position="270"/>
        <end position="542"/>
    </location>
</feature>
<dbReference type="CDD" id="cd12087">
    <property type="entry name" value="TM_EGFR-like"/>
    <property type="match status" value="1"/>
</dbReference>
<dbReference type="SUPFAM" id="SSF56112">
    <property type="entry name" value="Protein kinase-like (PK-like)"/>
    <property type="match status" value="1"/>
</dbReference>
<dbReference type="PROSITE" id="PS00108">
    <property type="entry name" value="PROTEIN_KINASE_ST"/>
    <property type="match status" value="1"/>
</dbReference>
<dbReference type="GO" id="GO:0004674">
    <property type="term" value="F:protein serine/threonine kinase activity"/>
    <property type="evidence" value="ECO:0007669"/>
    <property type="project" value="TreeGrafter"/>
</dbReference>
<keyword evidence="2" id="KW-0732">Signal</keyword>
<dbReference type="Pfam" id="PF00069">
    <property type="entry name" value="Pkinase"/>
    <property type="match status" value="1"/>
</dbReference>
<feature type="transmembrane region" description="Helical" evidence="1">
    <location>
        <begin position="194"/>
        <end position="215"/>
    </location>
</feature>
<dbReference type="SMART" id="SM00220">
    <property type="entry name" value="S_TKc"/>
    <property type="match status" value="1"/>
</dbReference>
<keyword evidence="1" id="KW-0812">Transmembrane</keyword>
<comment type="caution">
    <text evidence="4">The sequence shown here is derived from an EMBL/GenBank/DDBJ whole genome shotgun (WGS) entry which is preliminary data.</text>
</comment>
<reference evidence="4" key="1">
    <citation type="submission" date="2023-04" db="EMBL/GenBank/DDBJ databases">
        <title>Phytophthora fragariaefolia NBRC 109709.</title>
        <authorList>
            <person name="Ichikawa N."/>
            <person name="Sato H."/>
            <person name="Tonouchi N."/>
        </authorList>
    </citation>
    <scope>NUCLEOTIDE SEQUENCE</scope>
    <source>
        <strain evidence="4">NBRC 109709</strain>
    </source>
</reference>
<sequence>MLSIVLPTLLGNLMSTVTGSTYLIETYYAGTSCDGTPYLVNAKEDASCAEETCSLNNASLSSESVGMVSRECSSDYMASLRGKFGHSPYIMQVYSPESDCSTFGAASSFPASGNCEGSFNTNDSMGVHFIGALEPNGSASMRYFSGSPCLDDQYVLMESVDKETLESHACDAKRHRWYSSNDESSSSGSTLTTGIIVGVVAGCLIVAVVGGFCFVRRQRSKKLKTEMSLPLTNAKLQSDQTVYSEEVSSGQSALWNDEVIIAKRVPRDKVKIKKLLVQGACGQVYLGQYNCIPVAIKKLVPATRDNLQQVNGFLAEAKMTATMNHPHIVSFIGVAWDSLSDLCVLLEFMDGGDLRSLLDTYLATNHPVGIDRQKATIALHVCHALTYLHSLPSPVIHRDLKSRNILLNRAMEAKLSDFGISRERLDLTMTGGVGTSLWMAPEVMLGERYDDKADMFSFGVVLSELDMHTLPYAEAKWQSLDLEGHSMADATLLQKITTGEARVDFSEASLSSIAELGYACVSIDPQDRPSAAEALYKLHIFLAAKLSRPSYKAFEGN</sequence>
<organism evidence="4 5">
    <name type="scientific">Phytophthora fragariaefolia</name>
    <dbReference type="NCBI Taxonomy" id="1490495"/>
    <lineage>
        <taxon>Eukaryota</taxon>
        <taxon>Sar</taxon>
        <taxon>Stramenopiles</taxon>
        <taxon>Oomycota</taxon>
        <taxon>Peronosporomycetes</taxon>
        <taxon>Peronosporales</taxon>
        <taxon>Peronosporaceae</taxon>
        <taxon>Phytophthora</taxon>
    </lineage>
</organism>
<feature type="chain" id="PRO_5040825372" evidence="2">
    <location>
        <begin position="20"/>
        <end position="557"/>
    </location>
</feature>
<dbReference type="AlphaFoldDB" id="A0A9W6XCU2"/>
<accession>A0A9W6XCU2</accession>
<dbReference type="GO" id="GO:0005524">
    <property type="term" value="F:ATP binding"/>
    <property type="evidence" value="ECO:0007669"/>
    <property type="project" value="InterPro"/>
</dbReference>
<dbReference type="PANTHER" id="PTHR44329:SF214">
    <property type="entry name" value="PROTEIN KINASE DOMAIN-CONTAINING PROTEIN"/>
    <property type="match status" value="1"/>
</dbReference>
<dbReference type="EMBL" id="BSXT01000903">
    <property type="protein sequence ID" value="GMF35943.1"/>
    <property type="molecule type" value="Genomic_DNA"/>
</dbReference>
<dbReference type="InterPro" id="IPR011009">
    <property type="entry name" value="Kinase-like_dom_sf"/>
</dbReference>
<evidence type="ECO:0000313" key="5">
    <source>
        <dbReference type="Proteomes" id="UP001165121"/>
    </source>
</evidence>
<keyword evidence="1" id="KW-0472">Membrane</keyword>
<evidence type="ECO:0000259" key="3">
    <source>
        <dbReference type="PROSITE" id="PS50011"/>
    </source>
</evidence>
<keyword evidence="5" id="KW-1185">Reference proteome</keyword>
<evidence type="ECO:0000256" key="1">
    <source>
        <dbReference type="SAM" id="Phobius"/>
    </source>
</evidence>
<name>A0A9W6XCU2_9STRA</name>
<dbReference type="InterPro" id="IPR051681">
    <property type="entry name" value="Ser/Thr_Kinases-Pseudokinases"/>
</dbReference>
<dbReference type="Proteomes" id="UP001165121">
    <property type="component" value="Unassembled WGS sequence"/>
</dbReference>
<proteinExistence type="predicted"/>
<evidence type="ECO:0000256" key="2">
    <source>
        <dbReference type="SAM" id="SignalP"/>
    </source>
</evidence>
<dbReference type="PROSITE" id="PS50011">
    <property type="entry name" value="PROTEIN_KINASE_DOM"/>
    <property type="match status" value="1"/>
</dbReference>
<dbReference type="PANTHER" id="PTHR44329">
    <property type="entry name" value="SERINE/THREONINE-PROTEIN KINASE TNNI3K-RELATED"/>
    <property type="match status" value="1"/>
</dbReference>
<dbReference type="Gene3D" id="1.10.510.10">
    <property type="entry name" value="Transferase(Phosphotransferase) domain 1"/>
    <property type="match status" value="1"/>
</dbReference>
<dbReference type="OrthoDB" id="127347at2759"/>
<dbReference type="InterPro" id="IPR000719">
    <property type="entry name" value="Prot_kinase_dom"/>
</dbReference>